<dbReference type="STRING" id="1224162.B840_03965"/>
<organism evidence="1 2">
    <name type="scientific">Corynebacterium marinum DSM 44953</name>
    <dbReference type="NCBI Taxonomy" id="1224162"/>
    <lineage>
        <taxon>Bacteria</taxon>
        <taxon>Bacillati</taxon>
        <taxon>Actinomycetota</taxon>
        <taxon>Actinomycetes</taxon>
        <taxon>Mycobacteriales</taxon>
        <taxon>Corynebacteriaceae</taxon>
        <taxon>Corynebacterium</taxon>
    </lineage>
</organism>
<dbReference type="EMBL" id="CP007790">
    <property type="protein sequence ID" value="AJK68412.1"/>
    <property type="molecule type" value="Genomic_DNA"/>
</dbReference>
<proteinExistence type="predicted"/>
<reference evidence="1 2" key="1">
    <citation type="submission" date="2014-05" db="EMBL/GenBank/DDBJ databases">
        <title>Complete genome sequence of Corynebacterium marinum DSM 44953.</title>
        <authorList>
            <person name="Schaffert L."/>
            <person name="Albersmeier A."/>
            <person name="Kalinowski J."/>
            <person name="Ruckert C."/>
        </authorList>
    </citation>
    <scope>NUCLEOTIDE SEQUENCE [LARGE SCALE GENOMIC DNA]</scope>
    <source>
        <strain evidence="1 2">DSM 44953</strain>
    </source>
</reference>
<dbReference type="Proteomes" id="UP000031928">
    <property type="component" value="Chromosome"/>
</dbReference>
<dbReference type="KEGG" id="cmq:B840_03965"/>
<dbReference type="HOGENOM" id="CLU_047808_0_0_11"/>
<keyword evidence="2" id="KW-1185">Reference proteome</keyword>
<name>A0A0B6TEM8_9CORY</name>
<evidence type="ECO:0000313" key="1">
    <source>
        <dbReference type="EMBL" id="AJK68412.1"/>
    </source>
</evidence>
<accession>A0A0B6TEM8</accession>
<sequence>MHIFGGGVVWLGVVSILMILRRVHAFRQRNLPDHHFPGLTRGRAGELRTALRRTLAEKGATVRFDGRHAIIEHPRRGRVTVNLENLLGDVASSQHPRAARTMARAFVTTVLEDEHAEDLGTADLYAGLRLRLAPTKNLVPEEADIVASATLNEFTADTAVTLVLDTERSIQTMPLARLREVDSLDTLVRAARNNLRGELLGARVHAQNHPGSEQRPGARFRSFESGSYYVASAPILLEEVLRAWAPDLDQSRGVLFAVPSRHILLARDISTGEDLLQGLGRLAPVAAQLAVDGPHTVSPLLHMWHEGEVSTLSSFDPQARELKISPTPYLMDLIARG</sequence>
<dbReference type="AlphaFoldDB" id="A0A0B6TEM8"/>
<evidence type="ECO:0000313" key="2">
    <source>
        <dbReference type="Proteomes" id="UP000031928"/>
    </source>
</evidence>
<gene>
    <name evidence="1" type="ORF">B840_03965</name>
</gene>
<protein>
    <submittedName>
        <fullName evidence="1">Uncharacterized protein</fullName>
    </submittedName>
</protein>